<dbReference type="Proteomes" id="UP000006882">
    <property type="component" value="Chromosome G7"/>
</dbReference>
<evidence type="ECO:0008006" key="5">
    <source>
        <dbReference type="Google" id="ProtNLM"/>
    </source>
</evidence>
<dbReference type="Gene3D" id="3.90.810.10">
    <property type="entry name" value="CRIB domain"/>
    <property type="match status" value="1"/>
</dbReference>
<dbReference type="PROSITE" id="PS50108">
    <property type="entry name" value="CRIB"/>
    <property type="match status" value="1"/>
</dbReference>
<feature type="region of interest" description="Disordered" evidence="2">
    <location>
        <begin position="1"/>
        <end position="88"/>
    </location>
</feature>
<dbReference type="InterPro" id="IPR008936">
    <property type="entry name" value="Rho_GTPase_activation_prot"/>
</dbReference>
<dbReference type="Pfam" id="PF00786">
    <property type="entry name" value="PBD"/>
    <property type="match status" value="1"/>
</dbReference>
<dbReference type="Gene3D" id="1.10.555.10">
    <property type="entry name" value="Rho GTPase activation protein"/>
    <property type="match status" value="1"/>
</dbReference>
<evidence type="ECO:0000313" key="3">
    <source>
        <dbReference type="EMBL" id="ONH96044.1"/>
    </source>
</evidence>
<dbReference type="FunFam" id="1.10.555.10:FF:000046">
    <property type="entry name" value="Rho GTPase-activating protein 5"/>
    <property type="match status" value="1"/>
</dbReference>
<organism evidence="3 4">
    <name type="scientific">Prunus persica</name>
    <name type="common">Peach</name>
    <name type="synonym">Amygdalus persica</name>
    <dbReference type="NCBI Taxonomy" id="3760"/>
    <lineage>
        <taxon>Eukaryota</taxon>
        <taxon>Viridiplantae</taxon>
        <taxon>Streptophyta</taxon>
        <taxon>Embryophyta</taxon>
        <taxon>Tracheophyta</taxon>
        <taxon>Spermatophyta</taxon>
        <taxon>Magnoliopsida</taxon>
        <taxon>eudicotyledons</taxon>
        <taxon>Gunneridae</taxon>
        <taxon>Pentapetalae</taxon>
        <taxon>rosids</taxon>
        <taxon>fabids</taxon>
        <taxon>Rosales</taxon>
        <taxon>Rosaceae</taxon>
        <taxon>Amygdaloideae</taxon>
        <taxon>Amygdaleae</taxon>
        <taxon>Prunus</taxon>
    </lineage>
</organism>
<dbReference type="GO" id="GO:0005096">
    <property type="term" value="F:GTPase activator activity"/>
    <property type="evidence" value="ECO:0007669"/>
    <property type="project" value="UniProtKB-KW"/>
</dbReference>
<sequence length="530" mass="58462">MTEVLQCPSPSHFPSPSSSSTPCAPPTPNDGPYPHALINSPTIEDSLQGYLGSEEEEEEEEEEDEEEEEEGEEEEEEERKRKERDREGDQLSLLTLLVTAFRRSLIGGCSNTTSTDTGRGKLSSMEIGWPSNVRHVAHVTFDRFNGFLGLPSELEPEVPRRAPSASANVFGVSTESMQLSFDARGNSVPTILILMQRHLYAQGGLQAEGIFRINAENSQEEYVRDQLNRGVIPEGIDVHCLAGLIKAWFRELPTGVLDSLTPEQVMQSQSEEECAQLVRLLPPTEAALLDWAVNLMADVAQMEHLNKMNARNIAMVFAPNMTQMVDPLTALMYAVQVMNFLKTLIVKTLREREESMVETAPVPRLEPTDEDGHQSTFQPYLKEANKEANKENEEENVFVGEEPDLESPAHSAQDDSTTGTGSQTFLSSIKNIIPGGNWFLADNCPCEVVSQVNSLTNGLQEDGSTGAGREAQPNIWKSKTGQSSGSNLKKGSKKVNEQLMIQTAGPADKSKRTGILSRINSRTELAEGWR</sequence>
<dbReference type="InterPro" id="IPR000198">
    <property type="entry name" value="RhoGAP_dom"/>
</dbReference>
<dbReference type="AlphaFoldDB" id="M5WDJ5"/>
<dbReference type="Pfam" id="PF00620">
    <property type="entry name" value="RhoGAP"/>
    <property type="match status" value="1"/>
</dbReference>
<dbReference type="CDD" id="cd00159">
    <property type="entry name" value="RhoGAP"/>
    <property type="match status" value="1"/>
</dbReference>
<gene>
    <name evidence="3" type="ORF">PRUPE_7G104200</name>
</gene>
<dbReference type="InterPro" id="IPR044785">
    <property type="entry name" value="RopGAP1-5"/>
</dbReference>
<dbReference type="PANTHER" id="PTHR23177:SF64">
    <property type="entry name" value="RHO GTPASE-ACTIVATING PROTEIN 1"/>
    <property type="match status" value="1"/>
</dbReference>
<dbReference type="OrthoDB" id="185175at2759"/>
<dbReference type="HOGENOM" id="CLU_031591_1_0_1"/>
<accession>M5WDJ5</accession>
<dbReference type="OMA" id="YPHALIN"/>
<proteinExistence type="predicted"/>
<dbReference type="SMR" id="M5WDJ5"/>
<evidence type="ECO:0000256" key="1">
    <source>
        <dbReference type="ARBA" id="ARBA00022468"/>
    </source>
</evidence>
<dbReference type="SUPFAM" id="SSF48350">
    <property type="entry name" value="GTPase activation domain, GAP"/>
    <property type="match status" value="1"/>
</dbReference>
<evidence type="ECO:0000256" key="2">
    <source>
        <dbReference type="SAM" id="MobiDB-lite"/>
    </source>
</evidence>
<feature type="compositionally biased region" description="Basic and acidic residues" evidence="2">
    <location>
        <begin position="78"/>
        <end position="88"/>
    </location>
</feature>
<dbReference type="GO" id="GO:0007165">
    <property type="term" value="P:signal transduction"/>
    <property type="evidence" value="ECO:0007669"/>
    <property type="project" value="InterPro"/>
</dbReference>
<protein>
    <recommendedName>
        <fullName evidence="5">Rho-GAP domain-containing protein</fullName>
    </recommendedName>
</protein>
<dbReference type="CDD" id="cd00132">
    <property type="entry name" value="CRIB"/>
    <property type="match status" value="1"/>
</dbReference>
<feature type="region of interest" description="Disordered" evidence="2">
    <location>
        <begin position="459"/>
        <end position="517"/>
    </location>
</feature>
<feature type="compositionally biased region" description="Acidic residues" evidence="2">
    <location>
        <begin position="53"/>
        <end position="77"/>
    </location>
</feature>
<dbReference type="EMBL" id="CM007657">
    <property type="protein sequence ID" value="ONH96044.1"/>
    <property type="molecule type" value="Genomic_DNA"/>
</dbReference>
<name>M5WDJ5_PRUPE</name>
<dbReference type="SMART" id="SM00324">
    <property type="entry name" value="RhoGAP"/>
    <property type="match status" value="1"/>
</dbReference>
<dbReference type="eggNOG" id="KOG4270">
    <property type="taxonomic scope" value="Eukaryota"/>
</dbReference>
<feature type="compositionally biased region" description="Low complexity" evidence="2">
    <location>
        <begin position="8"/>
        <end position="22"/>
    </location>
</feature>
<dbReference type="KEGG" id="pper:18769797"/>
<reference evidence="3 4" key="1">
    <citation type="journal article" date="2013" name="Nat. Genet.">
        <title>The high-quality draft genome of peach (Prunus persica) identifies unique patterns of genetic diversity, domestication and genome evolution.</title>
        <authorList>
            <consortium name="International Peach Genome Initiative"/>
            <person name="Verde I."/>
            <person name="Abbott A.G."/>
            <person name="Scalabrin S."/>
            <person name="Jung S."/>
            <person name="Shu S."/>
            <person name="Marroni F."/>
            <person name="Zhebentyayeva T."/>
            <person name="Dettori M.T."/>
            <person name="Grimwood J."/>
            <person name="Cattonaro F."/>
            <person name="Zuccolo A."/>
            <person name="Rossini L."/>
            <person name="Jenkins J."/>
            <person name="Vendramin E."/>
            <person name="Meisel L.A."/>
            <person name="Decroocq V."/>
            <person name="Sosinski B."/>
            <person name="Prochnik S."/>
            <person name="Mitros T."/>
            <person name="Policriti A."/>
            <person name="Cipriani G."/>
            <person name="Dondini L."/>
            <person name="Ficklin S."/>
            <person name="Goodstein D.M."/>
            <person name="Xuan P."/>
            <person name="Del Fabbro C."/>
            <person name="Aramini V."/>
            <person name="Copetti D."/>
            <person name="Gonzalez S."/>
            <person name="Horner D.S."/>
            <person name="Falchi R."/>
            <person name="Lucas S."/>
            <person name="Mica E."/>
            <person name="Maldonado J."/>
            <person name="Lazzari B."/>
            <person name="Bielenberg D."/>
            <person name="Pirona R."/>
            <person name="Miculan M."/>
            <person name="Barakat A."/>
            <person name="Testolin R."/>
            <person name="Stella A."/>
            <person name="Tartarini S."/>
            <person name="Tonutti P."/>
            <person name="Arus P."/>
            <person name="Orellana A."/>
            <person name="Wells C."/>
            <person name="Main D."/>
            <person name="Vizzotto G."/>
            <person name="Silva H."/>
            <person name="Salamini F."/>
            <person name="Schmutz J."/>
            <person name="Morgante M."/>
            <person name="Rokhsar D.S."/>
        </authorList>
    </citation>
    <scope>NUCLEOTIDE SEQUENCE [LARGE SCALE GENOMIC DNA]</scope>
    <source>
        <strain evidence="4">cv. Nemared</strain>
    </source>
</reference>
<dbReference type="PROSITE" id="PS50238">
    <property type="entry name" value="RHOGAP"/>
    <property type="match status" value="1"/>
</dbReference>
<dbReference type="InterPro" id="IPR036936">
    <property type="entry name" value="CRIB_dom_sf"/>
</dbReference>
<dbReference type="Gramene" id="ONH96044">
    <property type="protein sequence ID" value="ONH96044"/>
    <property type="gene ID" value="PRUPE_7G104200"/>
</dbReference>
<keyword evidence="1" id="KW-0343">GTPase activation</keyword>
<keyword evidence="4" id="KW-1185">Reference proteome</keyword>
<evidence type="ECO:0000313" key="4">
    <source>
        <dbReference type="Proteomes" id="UP000006882"/>
    </source>
</evidence>
<dbReference type="PANTHER" id="PTHR23177">
    <property type="entry name" value="MKIAA1688 PROTEIN"/>
    <property type="match status" value="1"/>
</dbReference>
<dbReference type="InterPro" id="IPR000095">
    <property type="entry name" value="CRIB_dom"/>
</dbReference>
<dbReference type="SMART" id="SM00285">
    <property type="entry name" value="PBD"/>
    <property type="match status" value="1"/>
</dbReference>